<dbReference type="Proteomes" id="UP000288216">
    <property type="component" value="Unassembled WGS sequence"/>
</dbReference>
<sequence>LLKVEPPLRFPPLAVGKRFEGDLVLGAEVDE</sequence>
<organism evidence="1 2">
    <name type="scientific">Scyliorhinus torazame</name>
    <name type="common">Cloudy catshark</name>
    <name type="synonym">Catulus torazame</name>
    <dbReference type="NCBI Taxonomy" id="75743"/>
    <lineage>
        <taxon>Eukaryota</taxon>
        <taxon>Metazoa</taxon>
        <taxon>Chordata</taxon>
        <taxon>Craniata</taxon>
        <taxon>Vertebrata</taxon>
        <taxon>Chondrichthyes</taxon>
        <taxon>Elasmobranchii</taxon>
        <taxon>Galeomorphii</taxon>
        <taxon>Galeoidea</taxon>
        <taxon>Carcharhiniformes</taxon>
        <taxon>Scyliorhinidae</taxon>
        <taxon>Scyliorhinus</taxon>
    </lineage>
</organism>
<dbReference type="EMBL" id="BFAA01022148">
    <property type="protein sequence ID" value="GCB82467.1"/>
    <property type="molecule type" value="Genomic_DNA"/>
</dbReference>
<evidence type="ECO:0000313" key="2">
    <source>
        <dbReference type="Proteomes" id="UP000288216"/>
    </source>
</evidence>
<keyword evidence="2" id="KW-1185">Reference proteome</keyword>
<protein>
    <submittedName>
        <fullName evidence="1">Uncharacterized protein</fullName>
    </submittedName>
</protein>
<accession>A0A401QAY3</accession>
<proteinExistence type="predicted"/>
<gene>
    <name evidence="1" type="ORF">scyTo_0022332</name>
</gene>
<evidence type="ECO:0000313" key="1">
    <source>
        <dbReference type="EMBL" id="GCB82467.1"/>
    </source>
</evidence>
<reference evidence="1 2" key="1">
    <citation type="journal article" date="2018" name="Nat. Ecol. Evol.">
        <title>Shark genomes provide insights into elasmobranch evolution and the origin of vertebrates.</title>
        <authorList>
            <person name="Hara Y"/>
            <person name="Yamaguchi K"/>
            <person name="Onimaru K"/>
            <person name="Kadota M"/>
            <person name="Koyanagi M"/>
            <person name="Keeley SD"/>
            <person name="Tatsumi K"/>
            <person name="Tanaka K"/>
            <person name="Motone F"/>
            <person name="Kageyama Y"/>
            <person name="Nozu R"/>
            <person name="Adachi N"/>
            <person name="Nishimura O"/>
            <person name="Nakagawa R"/>
            <person name="Tanegashima C"/>
            <person name="Kiyatake I"/>
            <person name="Matsumoto R"/>
            <person name="Murakumo K"/>
            <person name="Nishida K"/>
            <person name="Terakita A"/>
            <person name="Kuratani S"/>
            <person name="Sato K"/>
            <person name="Hyodo S Kuraku.S."/>
        </authorList>
    </citation>
    <scope>NUCLEOTIDE SEQUENCE [LARGE SCALE GENOMIC DNA]</scope>
</reference>
<feature type="non-terminal residue" evidence="1">
    <location>
        <position position="1"/>
    </location>
</feature>
<name>A0A401QAY3_SCYTO</name>
<comment type="caution">
    <text evidence="1">The sequence shown here is derived from an EMBL/GenBank/DDBJ whole genome shotgun (WGS) entry which is preliminary data.</text>
</comment>
<dbReference type="AlphaFoldDB" id="A0A401QAY3"/>